<dbReference type="Proteomes" id="UP000039046">
    <property type="component" value="Unassembled WGS sequence"/>
</dbReference>
<keyword evidence="4" id="KW-1185">Reference proteome</keyword>
<keyword evidence="2" id="KW-0812">Transmembrane</keyword>
<feature type="transmembrane region" description="Helical" evidence="2">
    <location>
        <begin position="32"/>
        <end position="53"/>
    </location>
</feature>
<sequence>MALINPVHAAIVPFLCIVTVPLALFAGLTTTLAFSVLICRVIVVYLDIAISLINNSFGSFKIQPHMRQVAALDDDSQPPTRVPSSAALPAPRRRRRRPSSVSILTGGTVTPVNEAGLGLTPSIGAWRDYEGVGGWRVGDQDDEIWTTINSRFELPDRQHRHHHRTPSGGPTTPGADGGFLMMKRRNRSPDEPTGPKTKTSPNSSRTRTPSVSRMSFSPTGNPDGYFPLSMSTKASAKKASASNGTQ</sequence>
<evidence type="ECO:0000313" key="4">
    <source>
        <dbReference type="Proteomes" id="UP000039046"/>
    </source>
</evidence>
<name>A0A0A1T283_9HYPO</name>
<feature type="compositionally biased region" description="Low complexity" evidence="1">
    <location>
        <begin position="195"/>
        <end position="215"/>
    </location>
</feature>
<evidence type="ECO:0000256" key="1">
    <source>
        <dbReference type="SAM" id="MobiDB-lite"/>
    </source>
</evidence>
<organism evidence="3 4">
    <name type="scientific">[Torrubiella] hemipterigena</name>
    <dbReference type="NCBI Taxonomy" id="1531966"/>
    <lineage>
        <taxon>Eukaryota</taxon>
        <taxon>Fungi</taxon>
        <taxon>Dikarya</taxon>
        <taxon>Ascomycota</taxon>
        <taxon>Pezizomycotina</taxon>
        <taxon>Sordariomycetes</taxon>
        <taxon>Hypocreomycetidae</taxon>
        <taxon>Hypocreales</taxon>
        <taxon>Clavicipitaceae</taxon>
        <taxon>Clavicipitaceae incertae sedis</taxon>
        <taxon>'Torrubiella' clade</taxon>
    </lineage>
</organism>
<gene>
    <name evidence="3" type="ORF">VHEMI00547</name>
</gene>
<feature type="region of interest" description="Disordered" evidence="1">
    <location>
        <begin position="71"/>
        <end position="107"/>
    </location>
</feature>
<feature type="transmembrane region" description="Helical" evidence="2">
    <location>
        <begin position="7"/>
        <end position="26"/>
    </location>
</feature>
<dbReference type="EMBL" id="CDHN01000001">
    <property type="protein sequence ID" value="CEJ80362.1"/>
    <property type="molecule type" value="Genomic_DNA"/>
</dbReference>
<keyword evidence="2" id="KW-1133">Transmembrane helix</keyword>
<reference evidence="3 4" key="1">
    <citation type="journal article" date="2015" name="Genome Announc.">
        <title>Draft Genome Sequence and Gene Annotation of the Entomopathogenic Fungus Verticillium hemipterigenum.</title>
        <authorList>
            <person name="Horn F."/>
            <person name="Habel A."/>
            <person name="Scharf D.H."/>
            <person name="Dworschak J."/>
            <person name="Brakhage A.A."/>
            <person name="Guthke R."/>
            <person name="Hertweck C."/>
            <person name="Linde J."/>
        </authorList>
    </citation>
    <scope>NUCLEOTIDE SEQUENCE [LARGE SCALE GENOMIC DNA]</scope>
</reference>
<protein>
    <submittedName>
        <fullName evidence="3">Uncharacterized protein</fullName>
    </submittedName>
</protein>
<dbReference type="OrthoDB" id="4492972at2759"/>
<feature type="compositionally biased region" description="Low complexity" evidence="1">
    <location>
        <begin position="233"/>
        <end position="246"/>
    </location>
</feature>
<dbReference type="HOGENOM" id="CLU_056392_1_0_1"/>
<feature type="region of interest" description="Disordered" evidence="1">
    <location>
        <begin position="152"/>
        <end position="246"/>
    </location>
</feature>
<proteinExistence type="predicted"/>
<evidence type="ECO:0000313" key="3">
    <source>
        <dbReference type="EMBL" id="CEJ80362.1"/>
    </source>
</evidence>
<dbReference type="AlphaFoldDB" id="A0A0A1T283"/>
<evidence type="ECO:0000256" key="2">
    <source>
        <dbReference type="SAM" id="Phobius"/>
    </source>
</evidence>
<accession>A0A0A1T283</accession>
<keyword evidence="2" id="KW-0472">Membrane</keyword>